<feature type="domain" description="Porin" evidence="12">
    <location>
        <begin position="18"/>
        <end position="328"/>
    </location>
</feature>
<dbReference type="EMBL" id="SNVI01000002">
    <property type="protein sequence ID" value="TFE40412.1"/>
    <property type="molecule type" value="Genomic_DNA"/>
</dbReference>
<evidence type="ECO:0000259" key="12">
    <source>
        <dbReference type="Pfam" id="PF13609"/>
    </source>
</evidence>
<dbReference type="PANTHER" id="PTHR34501:SF9">
    <property type="entry name" value="MAJOR OUTER MEMBRANE PROTEIN P.IA"/>
    <property type="match status" value="1"/>
</dbReference>
<evidence type="ECO:0000313" key="14">
    <source>
        <dbReference type="Proteomes" id="UP000297385"/>
    </source>
</evidence>
<dbReference type="CDD" id="cd00342">
    <property type="entry name" value="gram_neg_porins"/>
    <property type="match status" value="1"/>
</dbReference>
<comment type="caution">
    <text evidence="13">The sequence shown here is derived from an EMBL/GenBank/DDBJ whole genome shotgun (WGS) entry which is preliminary data.</text>
</comment>
<evidence type="ECO:0000256" key="4">
    <source>
        <dbReference type="ARBA" id="ARBA00022452"/>
    </source>
</evidence>
<dbReference type="Pfam" id="PF13609">
    <property type="entry name" value="Porin_4"/>
    <property type="match status" value="1"/>
</dbReference>
<dbReference type="InterPro" id="IPR001702">
    <property type="entry name" value="Porin_Gram-ve"/>
</dbReference>
<evidence type="ECO:0000256" key="11">
    <source>
        <dbReference type="SAM" id="SignalP"/>
    </source>
</evidence>
<evidence type="ECO:0000256" key="1">
    <source>
        <dbReference type="ARBA" id="ARBA00004571"/>
    </source>
</evidence>
<accession>A0A4Y8MSM4</accession>
<comment type="subcellular location">
    <subcellularLocation>
        <location evidence="1">Cell outer membrane</location>
        <topology evidence="1">Multi-pass membrane protein</topology>
    </subcellularLocation>
</comment>
<dbReference type="InterPro" id="IPR033900">
    <property type="entry name" value="Gram_neg_porin_domain"/>
</dbReference>
<keyword evidence="10" id="KW-0998">Cell outer membrane</keyword>
<proteinExistence type="predicted"/>
<comment type="subunit">
    <text evidence="2">Homotrimer.</text>
</comment>
<keyword evidence="8" id="KW-0626">Porin</keyword>
<keyword evidence="9" id="KW-0472">Membrane</keyword>
<dbReference type="SUPFAM" id="SSF56935">
    <property type="entry name" value="Porins"/>
    <property type="match status" value="1"/>
</dbReference>
<gene>
    <name evidence="13" type="ORF">E2553_26985</name>
</gene>
<evidence type="ECO:0000313" key="13">
    <source>
        <dbReference type="EMBL" id="TFE40412.1"/>
    </source>
</evidence>
<dbReference type="InterPro" id="IPR050298">
    <property type="entry name" value="Gram-neg_bact_OMP"/>
</dbReference>
<name>A0A4Y8MSM4_9BURK</name>
<keyword evidence="4" id="KW-1134">Transmembrane beta strand</keyword>
<organism evidence="13 14">
    <name type="scientific">Paraburkholderia dipogonis</name>
    <dbReference type="NCBI Taxonomy" id="1211383"/>
    <lineage>
        <taxon>Bacteria</taxon>
        <taxon>Pseudomonadati</taxon>
        <taxon>Pseudomonadota</taxon>
        <taxon>Betaproteobacteria</taxon>
        <taxon>Burkholderiales</taxon>
        <taxon>Burkholderiaceae</taxon>
        <taxon>Paraburkholderia</taxon>
    </lineage>
</organism>
<dbReference type="PRINTS" id="PR00182">
    <property type="entry name" value="ECOLNEIPORIN"/>
</dbReference>
<dbReference type="GO" id="GO:0009279">
    <property type="term" value="C:cell outer membrane"/>
    <property type="evidence" value="ECO:0007669"/>
    <property type="project" value="UniProtKB-SubCell"/>
</dbReference>
<dbReference type="GO" id="GO:0046930">
    <property type="term" value="C:pore complex"/>
    <property type="evidence" value="ECO:0007669"/>
    <property type="project" value="UniProtKB-KW"/>
</dbReference>
<protein>
    <submittedName>
        <fullName evidence="13">Porin</fullName>
    </submittedName>
</protein>
<keyword evidence="3" id="KW-0813">Transport</keyword>
<dbReference type="Gene3D" id="2.40.160.10">
    <property type="entry name" value="Porin"/>
    <property type="match status" value="1"/>
</dbReference>
<feature type="signal peptide" evidence="11">
    <location>
        <begin position="1"/>
        <end position="25"/>
    </location>
</feature>
<evidence type="ECO:0000256" key="2">
    <source>
        <dbReference type="ARBA" id="ARBA00011233"/>
    </source>
</evidence>
<keyword evidence="6 11" id="KW-0732">Signal</keyword>
<evidence type="ECO:0000256" key="7">
    <source>
        <dbReference type="ARBA" id="ARBA00023065"/>
    </source>
</evidence>
<dbReference type="RefSeq" id="WP_134462497.1">
    <property type="nucleotide sequence ID" value="NZ_JBHSSZ010000042.1"/>
</dbReference>
<reference evidence="13 14" key="1">
    <citation type="submission" date="2019-03" db="EMBL/GenBank/DDBJ databases">
        <title>Complete Genome Sequence of Paraburkholderia dipogonis ICMP 19430T, a Nitrogen-fixing Symbiont of the South African Invasive Legume Dipogon lignosus in New Zealand.</title>
        <authorList>
            <person name="De Meyer S.E."/>
        </authorList>
    </citation>
    <scope>NUCLEOTIDE SEQUENCE [LARGE SCALE GENOMIC DNA]</scope>
    <source>
        <strain evidence="13 14">ICMP 19430</strain>
    </source>
</reference>
<sequence>MRIKLALSQVSVALSGLMFVVGAHAQSSVTLYGLVDGGVLYLSKTQNSTGGNGGKLFGFTDSGQVPSQFGVRGTEDLGGGLSAEFKLESGISIANGGFNDSNGNFFGRQAYVGLAGAFGEVKAGLQFSPFFNTLFALDPVGMSNFGSGLLIYANNIATTGAFNSNALSYTSPLIAGLRGSVMFALGGEAGNFSAGRQYSAGLSYQWGGLSVDAAFYDGNPGGTVQTVPSSTVGFEGRMIGAAYTFGSLTAKASFTNYKVMGNGMNNNVYAGGLDYALTPAVDLNGGVWYVSNRDDTSSHSLMGSLGASYFLSKATTLYAQLGVVNNRGSQNIGLELGDAPTGSYAPAGTTVGALIGMRHFF</sequence>
<dbReference type="PRINTS" id="PR00184">
    <property type="entry name" value="NEISSPPORIN"/>
</dbReference>
<dbReference type="AlphaFoldDB" id="A0A4Y8MSM4"/>
<evidence type="ECO:0000256" key="6">
    <source>
        <dbReference type="ARBA" id="ARBA00022729"/>
    </source>
</evidence>
<dbReference type="GO" id="GO:0034220">
    <property type="term" value="P:monoatomic ion transmembrane transport"/>
    <property type="evidence" value="ECO:0007669"/>
    <property type="project" value="InterPro"/>
</dbReference>
<keyword evidence="5" id="KW-0812">Transmembrane</keyword>
<evidence type="ECO:0000256" key="10">
    <source>
        <dbReference type="ARBA" id="ARBA00023237"/>
    </source>
</evidence>
<dbReference type="GeneID" id="97306599"/>
<keyword evidence="7" id="KW-0406">Ion transport</keyword>
<evidence type="ECO:0000256" key="5">
    <source>
        <dbReference type="ARBA" id="ARBA00022692"/>
    </source>
</evidence>
<dbReference type="PANTHER" id="PTHR34501">
    <property type="entry name" value="PROTEIN YDDL-RELATED"/>
    <property type="match status" value="1"/>
</dbReference>
<evidence type="ECO:0000256" key="3">
    <source>
        <dbReference type="ARBA" id="ARBA00022448"/>
    </source>
</evidence>
<evidence type="ECO:0000256" key="9">
    <source>
        <dbReference type="ARBA" id="ARBA00023136"/>
    </source>
</evidence>
<dbReference type="Proteomes" id="UP000297385">
    <property type="component" value="Unassembled WGS sequence"/>
</dbReference>
<dbReference type="GO" id="GO:0015288">
    <property type="term" value="F:porin activity"/>
    <property type="evidence" value="ECO:0007669"/>
    <property type="project" value="UniProtKB-KW"/>
</dbReference>
<dbReference type="InterPro" id="IPR023614">
    <property type="entry name" value="Porin_dom_sf"/>
</dbReference>
<dbReference type="InterPro" id="IPR002299">
    <property type="entry name" value="Porin_Neis"/>
</dbReference>
<feature type="chain" id="PRO_5021482418" evidence="11">
    <location>
        <begin position="26"/>
        <end position="361"/>
    </location>
</feature>
<evidence type="ECO:0000256" key="8">
    <source>
        <dbReference type="ARBA" id="ARBA00023114"/>
    </source>
</evidence>